<reference evidence="1" key="1">
    <citation type="journal article" date="2019" name="Science">
        <title>Mutation of a bHLH transcription factor allowed almond domestication.</title>
        <authorList>
            <person name="Sanchez-Perez R."/>
            <person name="Pavan S."/>
            <person name="Mazzeo R."/>
            <person name="Moldovan C."/>
            <person name="Aiese Cigliano R."/>
            <person name="Del Cueto J."/>
            <person name="Ricciardi F."/>
            <person name="Lotti C."/>
            <person name="Ricciardi L."/>
            <person name="Dicenta F."/>
            <person name="Lopez-Marques R.L."/>
            <person name="Lindberg Moller B."/>
        </authorList>
    </citation>
    <scope>NUCLEOTIDE SEQUENCE</scope>
</reference>
<evidence type="ECO:0000313" key="1">
    <source>
        <dbReference type="EMBL" id="BBG96578.1"/>
    </source>
</evidence>
<sequence>MKGSDDIWEMLLKQQLLPSTLYTLHIYRLSSQRNLCRQPCMISESKLLHWPFIARFCKGASYKWLSCNMWCHQMLCKKKYLAELRYGNGKHFG</sequence>
<name>A0A4Y1QXN3_PRUDU</name>
<accession>A0A4Y1QXN3</accession>
<dbReference type="EMBL" id="AP019298">
    <property type="protein sequence ID" value="BBG96578.1"/>
    <property type="molecule type" value="Genomic_DNA"/>
</dbReference>
<dbReference type="AlphaFoldDB" id="A0A4Y1QXN3"/>
<organism evidence="1">
    <name type="scientific">Prunus dulcis</name>
    <name type="common">Almond</name>
    <name type="synonym">Amygdalus dulcis</name>
    <dbReference type="NCBI Taxonomy" id="3755"/>
    <lineage>
        <taxon>Eukaryota</taxon>
        <taxon>Viridiplantae</taxon>
        <taxon>Streptophyta</taxon>
        <taxon>Embryophyta</taxon>
        <taxon>Tracheophyta</taxon>
        <taxon>Spermatophyta</taxon>
        <taxon>Magnoliopsida</taxon>
        <taxon>eudicotyledons</taxon>
        <taxon>Gunneridae</taxon>
        <taxon>Pentapetalae</taxon>
        <taxon>rosids</taxon>
        <taxon>fabids</taxon>
        <taxon>Rosales</taxon>
        <taxon>Rosaceae</taxon>
        <taxon>Amygdaloideae</taxon>
        <taxon>Amygdaleae</taxon>
        <taxon>Prunus</taxon>
    </lineage>
</organism>
<proteinExistence type="predicted"/>
<gene>
    <name evidence="1" type="ORF">Prudu_005422</name>
</gene>
<protein>
    <submittedName>
        <fullName evidence="1">Uncharacterized protein</fullName>
    </submittedName>
</protein>